<accession>A0A517DN28</accession>
<dbReference type="Proteomes" id="UP000320776">
    <property type="component" value="Chromosome"/>
</dbReference>
<dbReference type="GO" id="GO:0016651">
    <property type="term" value="F:oxidoreductase activity, acting on NAD(P)H"/>
    <property type="evidence" value="ECO:0007669"/>
    <property type="project" value="UniProtKB-ARBA"/>
</dbReference>
<dbReference type="AlphaFoldDB" id="A0A517DN28"/>
<feature type="domain" description="Flavodoxin-like" evidence="2">
    <location>
        <begin position="249"/>
        <end position="387"/>
    </location>
</feature>
<proteinExistence type="inferred from homology"/>
<dbReference type="KEGG" id="sted:SPTER_00030"/>
<dbReference type="PROSITE" id="PS50902">
    <property type="entry name" value="FLAVODOXIN_LIKE"/>
    <property type="match status" value="1"/>
</dbReference>
<dbReference type="EC" id="1.-.-.-" evidence="3"/>
<dbReference type="GO" id="GO:0010181">
    <property type="term" value="F:FMN binding"/>
    <property type="evidence" value="ECO:0007669"/>
    <property type="project" value="InterPro"/>
</dbReference>
<gene>
    <name evidence="3" type="primary">fprA</name>
    <name evidence="3" type="ORF">SPTER_00030</name>
</gene>
<dbReference type="SUPFAM" id="SSF56281">
    <property type="entry name" value="Metallo-hydrolase/oxidoreductase"/>
    <property type="match status" value="1"/>
</dbReference>
<evidence type="ECO:0000313" key="4">
    <source>
        <dbReference type="Proteomes" id="UP000320776"/>
    </source>
</evidence>
<dbReference type="Gene3D" id="3.40.50.360">
    <property type="match status" value="1"/>
</dbReference>
<protein>
    <submittedName>
        <fullName evidence="3">Nitric oxide reductase</fullName>
        <ecNumber evidence="3">1.-.-.-</ecNumber>
    </submittedName>
</protein>
<dbReference type="InterPro" id="IPR045761">
    <property type="entry name" value="ODP_dom"/>
</dbReference>
<dbReference type="PANTHER" id="PTHR43717">
    <property type="entry name" value="ANAEROBIC NITRIC OXIDE REDUCTASE FLAVORUBREDOXIN"/>
    <property type="match status" value="1"/>
</dbReference>
<dbReference type="GO" id="GO:0009055">
    <property type="term" value="F:electron transfer activity"/>
    <property type="evidence" value="ECO:0007669"/>
    <property type="project" value="InterPro"/>
</dbReference>
<dbReference type="RefSeq" id="WP_144348488.1">
    <property type="nucleotide sequence ID" value="NZ_CP036259.1"/>
</dbReference>
<evidence type="ECO:0000256" key="1">
    <source>
        <dbReference type="ARBA" id="ARBA00007121"/>
    </source>
</evidence>
<evidence type="ECO:0000313" key="3">
    <source>
        <dbReference type="EMBL" id="QDR78760.1"/>
    </source>
</evidence>
<organism evidence="3 4">
    <name type="scientific">Sporomusa termitida</name>
    <dbReference type="NCBI Taxonomy" id="2377"/>
    <lineage>
        <taxon>Bacteria</taxon>
        <taxon>Bacillati</taxon>
        <taxon>Bacillota</taxon>
        <taxon>Negativicutes</taxon>
        <taxon>Selenomonadales</taxon>
        <taxon>Sporomusaceae</taxon>
        <taxon>Sporomusa</taxon>
    </lineage>
</organism>
<keyword evidence="3" id="KW-0560">Oxidoreductase</keyword>
<dbReference type="Gene3D" id="3.60.15.10">
    <property type="entry name" value="Ribonuclease Z/Hydroxyacylglutathione hydrolase-like"/>
    <property type="match status" value="1"/>
</dbReference>
<dbReference type="PANTHER" id="PTHR43717:SF1">
    <property type="entry name" value="ANAEROBIC NITRIC OXIDE REDUCTASE FLAVORUBREDOXIN"/>
    <property type="match status" value="1"/>
</dbReference>
<sequence>MNNVKISESVYYVGAVDWNLRDFHGYTTPRGVTYNSYLIVDEKVCLIDTVKAPFAPELLDRISQIIDPAKIDYIITNHIEPDHSSALPAVMARAPQAKVLLTEHGRTGIIKHYQQNYDFEVVKEGDVLELGRNKLQFVPVPMLHWPDSMISYLTGEQVLFSNDAFGQHISTTKRFDDENDLPQVLFEAEKYYANILLPFGKMVVKAVDKLKELPIQIVAPSHGVVWRKHIPEIVAKYQDWGRGKTTGKVIIAYDSMWGSTERMARQILEGVAAAGATGKLYKMSSADRSEVIRDMLEAGGILIGSSTLNNGMLPNMGALMTYIKGLRPTGKIGAAFGAYGWGGGAQNAIEEMLKGAGIAVTQPGVALKWVPDEEELHKCFEFGREFAHKVLAKI</sequence>
<dbReference type="InterPro" id="IPR029039">
    <property type="entry name" value="Flavoprotein-like_sf"/>
</dbReference>
<dbReference type="GO" id="GO:0046872">
    <property type="term" value="F:metal ion binding"/>
    <property type="evidence" value="ECO:0007669"/>
    <property type="project" value="InterPro"/>
</dbReference>
<keyword evidence="4" id="KW-1185">Reference proteome</keyword>
<dbReference type="PIRSF" id="PIRSF005243">
    <property type="entry name" value="ROO"/>
    <property type="match status" value="1"/>
</dbReference>
<dbReference type="InterPro" id="IPR016440">
    <property type="entry name" value="Rubredoxin-O_OxRdtase"/>
</dbReference>
<name>A0A517DN28_9FIRM</name>
<dbReference type="InterPro" id="IPR008254">
    <property type="entry name" value="Flavodoxin/NO_synth"/>
</dbReference>
<dbReference type="Pfam" id="PF19583">
    <property type="entry name" value="ODP"/>
    <property type="match status" value="1"/>
</dbReference>
<dbReference type="InterPro" id="IPR036866">
    <property type="entry name" value="RibonucZ/Hydroxyglut_hydro"/>
</dbReference>
<dbReference type="Pfam" id="PF00258">
    <property type="entry name" value="Flavodoxin_1"/>
    <property type="match status" value="1"/>
</dbReference>
<dbReference type="InterPro" id="IPR001279">
    <property type="entry name" value="Metallo-B-lactamas"/>
</dbReference>
<dbReference type="OrthoDB" id="9807946at2"/>
<dbReference type="EMBL" id="CP036259">
    <property type="protein sequence ID" value="QDR78760.1"/>
    <property type="molecule type" value="Genomic_DNA"/>
</dbReference>
<dbReference type="SMART" id="SM00849">
    <property type="entry name" value="Lactamase_B"/>
    <property type="match status" value="1"/>
</dbReference>
<comment type="similarity">
    <text evidence="1">In the N-terminal section; belongs to the zinc metallo-hydrolase group 3 family.</text>
</comment>
<dbReference type="SUPFAM" id="SSF52218">
    <property type="entry name" value="Flavoproteins"/>
    <property type="match status" value="1"/>
</dbReference>
<dbReference type="CDD" id="cd07709">
    <property type="entry name" value="flavodiiron_proteins_MBL-fold"/>
    <property type="match status" value="1"/>
</dbReference>
<reference evidence="3 4" key="1">
    <citation type="submission" date="2019-02" db="EMBL/GenBank/DDBJ databases">
        <title>Closed genome of Sporomusa termitida DSM 4440.</title>
        <authorList>
            <person name="Poehlein A."/>
            <person name="Daniel R."/>
        </authorList>
    </citation>
    <scope>NUCLEOTIDE SEQUENCE [LARGE SCALE GENOMIC DNA]</scope>
    <source>
        <strain evidence="3 4">DSM 4440</strain>
    </source>
</reference>
<evidence type="ECO:0000259" key="2">
    <source>
        <dbReference type="PROSITE" id="PS50902"/>
    </source>
</evidence>